<evidence type="ECO:0000313" key="1">
    <source>
        <dbReference type="EMBL" id="KAH0931059.1"/>
    </source>
</evidence>
<proteinExistence type="predicted"/>
<comment type="caution">
    <text evidence="1">The sequence shown here is derived from an EMBL/GenBank/DDBJ whole genome shotgun (WGS) entry which is preliminary data.</text>
</comment>
<feature type="non-terminal residue" evidence="1">
    <location>
        <position position="1"/>
    </location>
</feature>
<gene>
    <name evidence="1" type="ORF">HID58_008176</name>
</gene>
<sequence length="98" mass="11638">NLSHLWSKQRSYNSLYIRRRLSRLPPFEESFFFLINPFEESTSLVFSVMGTRINFDLAQGVEFRFHAKDDGIYFTHGKEEPKLEYKWICNVLDMAPSP</sequence>
<accession>A0ABQ8DNW8</accession>
<name>A0ABQ8DNW8_BRANA</name>
<evidence type="ECO:0000313" key="2">
    <source>
        <dbReference type="Proteomes" id="UP000824890"/>
    </source>
</evidence>
<reference evidence="1 2" key="1">
    <citation type="submission" date="2021-05" db="EMBL/GenBank/DDBJ databases">
        <title>Genome Assembly of Synthetic Allotetraploid Brassica napus Reveals Homoeologous Exchanges between Subgenomes.</title>
        <authorList>
            <person name="Davis J.T."/>
        </authorList>
    </citation>
    <scope>NUCLEOTIDE SEQUENCE [LARGE SCALE GENOMIC DNA]</scope>
    <source>
        <strain evidence="2">cv. Da-Ae</strain>
        <tissue evidence="1">Seedling</tissue>
    </source>
</reference>
<dbReference type="EMBL" id="JAGKQM010000003">
    <property type="protein sequence ID" value="KAH0931059.1"/>
    <property type="molecule type" value="Genomic_DNA"/>
</dbReference>
<dbReference type="Proteomes" id="UP000824890">
    <property type="component" value="Unassembled WGS sequence"/>
</dbReference>
<protein>
    <submittedName>
        <fullName evidence="1">Uncharacterized protein</fullName>
    </submittedName>
</protein>
<keyword evidence="2" id="KW-1185">Reference proteome</keyword>
<organism evidence="1 2">
    <name type="scientific">Brassica napus</name>
    <name type="common">Rape</name>
    <dbReference type="NCBI Taxonomy" id="3708"/>
    <lineage>
        <taxon>Eukaryota</taxon>
        <taxon>Viridiplantae</taxon>
        <taxon>Streptophyta</taxon>
        <taxon>Embryophyta</taxon>
        <taxon>Tracheophyta</taxon>
        <taxon>Spermatophyta</taxon>
        <taxon>Magnoliopsida</taxon>
        <taxon>eudicotyledons</taxon>
        <taxon>Gunneridae</taxon>
        <taxon>Pentapetalae</taxon>
        <taxon>rosids</taxon>
        <taxon>malvids</taxon>
        <taxon>Brassicales</taxon>
        <taxon>Brassicaceae</taxon>
        <taxon>Brassiceae</taxon>
        <taxon>Brassica</taxon>
    </lineage>
</organism>